<dbReference type="InterPro" id="IPR035927">
    <property type="entry name" value="DUSP-like_sf"/>
</dbReference>
<dbReference type="PROSITE" id="PS50053">
    <property type="entry name" value="UBIQUITIN_2"/>
    <property type="match status" value="1"/>
</dbReference>
<dbReference type="InterPro" id="IPR036443">
    <property type="entry name" value="Znf_RanBP2_sf"/>
</dbReference>
<dbReference type="PANTHER" id="PTHR24006:SF722">
    <property type="entry name" value="UBIQUITIN CARBOXYL-TERMINAL HYDROLASE 48"/>
    <property type="match status" value="1"/>
</dbReference>
<comment type="similarity">
    <text evidence="3">Belongs to the peptidase C19 family.</text>
</comment>
<dbReference type="Gene3D" id="3.90.70.10">
    <property type="entry name" value="Cysteine proteinases"/>
    <property type="match status" value="1"/>
</dbReference>
<sequence>MTRSALPPAKTNPIETYFPKAEALPSTIKTPTGIPASIRSKEAPLWEHLNDPIDEADLRRIYRLDDNDLNTYCPNQFQEKIHLMQQVAAENAQSSGGDIISTLETSSKAKGAANKKGKGPAAGAAVGSKCTFHKCKDNPNCCNHLGQDLWLQPSAFDKFCEAHELMEGTLLNQRRNPALPVGLTNLGATCYLNTLLQIWFHNPFFRQGVYMFKKGLSGSAEKDAICQQLQFAFASMQLGKRKVLTPRLFVESMRLNRGEQQDAQEFSKLLLGSMEESFSSQPEISSLIRDQFEGTYEYVTKCSSCGTSSCVPSPFHELEIPLVDNANVTTCLGGLLNGEDMVGNNQYFCKVCNGKRDATRSLVLRKLPKVLNMHLIRFVYDVAKGEKLKVKTRVEFSDTIDLQEFVSPPSNSIQRDNTVYDLRAILLHRGASANQGHYTAKIFDGERKKWFDFDDEVVKAADVTTGSVIELDDTGSKKTKGKSTSPEGVTFKSKNVYTLTYVRRAGPRDVKPEYVNPQPPASILQDLEADEVAFESTMREYEAKKGDLKSEFEVKKAMVEDVCATWHVQPHMEPTYFVEVEALKEWLRSDLNADDDDDSNKDGVGGSTSEKTPEVITVDDDNTATKENDADAMNVDSELNVMRSSEPTNVQLRRFDNTDVICTHGKLHPLCTSKVKRISAEAFRKLSQDYGHQFVPALSSFELCWDCVKDIAGSRNGVAKHEDDVAYIKDVIDARDGDRFWMSKRWYFDWKKKFPKSNPDGTHLAPDAPEYIGAFVCKHGGLAVEEKGRRLVSREAINYLQQLFPDFQTKEEADIECEYCMNELHALEVTTRDKRDTAEKQKTQLKKLADPNRKAIPDLGKDIGVHLVEGDFVKTWRHFVEDPRRISQPGPIVNDSLLCRPHGRLMYDVNNAEDARSEAWVMVTPSEWKKLHAWYGGGPDIFLFEQQGQFLSPTLGVCEECWNQRRRDFEEAQIYIQKIDDKPVRNPSTDTPVIIIEDDLKDDNGGGASADEAASPPRASTRRGGKRDEEFVPARGEISYKTSSRTIPGSSSSSNNRKRKSPPASASYGNCSTRASKRLTKKNTTAVRIKKSTSVRDLKVMLMREFDIVPIYQRLFFNGTELTRNEATMGELDILPGSTLDLRVFEENGMADELDTDGSRKLERGFEGSLLTGGVASTSVNSAGVTNGGGGGSEDVLMGVASPEPTAKQLSGQSDEILVGADGPIVVFKRSTVGNAGGSISSNNYKSTSRNAGNSKPSSGWICKTCTFQNHHDLPICEMCENQQQL</sequence>
<dbReference type="OrthoDB" id="289038at2759"/>
<dbReference type="InterPro" id="IPR000626">
    <property type="entry name" value="Ubiquitin-like_dom"/>
</dbReference>
<dbReference type="Gene3D" id="2.30.30.380">
    <property type="entry name" value="Zn-finger domain of Sec23/24"/>
    <property type="match status" value="1"/>
</dbReference>
<dbReference type="InterPro" id="IPR050164">
    <property type="entry name" value="Peptidase_C19"/>
</dbReference>
<evidence type="ECO:0000256" key="2">
    <source>
        <dbReference type="ARBA" id="ARBA00004123"/>
    </source>
</evidence>
<dbReference type="STRING" id="1806994.A0A507C3P3"/>
<organism evidence="17 18">
    <name type="scientific">Synchytrium microbalum</name>
    <dbReference type="NCBI Taxonomy" id="1806994"/>
    <lineage>
        <taxon>Eukaryota</taxon>
        <taxon>Fungi</taxon>
        <taxon>Fungi incertae sedis</taxon>
        <taxon>Chytridiomycota</taxon>
        <taxon>Chytridiomycota incertae sedis</taxon>
        <taxon>Chytridiomycetes</taxon>
        <taxon>Synchytriales</taxon>
        <taxon>Synchytriaceae</taxon>
        <taxon>Synchytrium</taxon>
    </lineage>
</organism>
<dbReference type="RefSeq" id="XP_031024850.1">
    <property type="nucleotide sequence ID" value="XM_031169175.1"/>
</dbReference>
<protein>
    <recommendedName>
        <fullName evidence="4">ubiquitinyl hydrolase 1</fullName>
        <ecNumber evidence="4">3.4.19.12</ecNumber>
    </recommendedName>
</protein>
<dbReference type="InterPro" id="IPR006615">
    <property type="entry name" value="Pept_C19_DUSP"/>
</dbReference>
<evidence type="ECO:0000256" key="8">
    <source>
        <dbReference type="ARBA" id="ARBA00022786"/>
    </source>
</evidence>
<dbReference type="InterPro" id="IPR029071">
    <property type="entry name" value="Ubiquitin-like_domsf"/>
</dbReference>
<dbReference type="PROSITE" id="PS50235">
    <property type="entry name" value="USP_3"/>
    <property type="match status" value="1"/>
</dbReference>
<keyword evidence="10" id="KW-0788">Thiol protease</keyword>
<dbReference type="GO" id="GO:0005829">
    <property type="term" value="C:cytosol"/>
    <property type="evidence" value="ECO:0007669"/>
    <property type="project" value="TreeGrafter"/>
</dbReference>
<dbReference type="Pfam" id="PF00443">
    <property type="entry name" value="UCH"/>
    <property type="match status" value="1"/>
</dbReference>
<dbReference type="Proteomes" id="UP000319731">
    <property type="component" value="Unassembled WGS sequence"/>
</dbReference>
<evidence type="ECO:0000256" key="3">
    <source>
        <dbReference type="ARBA" id="ARBA00009085"/>
    </source>
</evidence>
<dbReference type="GeneID" id="42004472"/>
<dbReference type="PROSITE" id="PS00973">
    <property type="entry name" value="USP_2"/>
    <property type="match status" value="1"/>
</dbReference>
<evidence type="ECO:0000256" key="11">
    <source>
        <dbReference type="ARBA" id="ARBA00022833"/>
    </source>
</evidence>
<dbReference type="SMART" id="SM00547">
    <property type="entry name" value="ZnF_RBZ"/>
    <property type="match status" value="1"/>
</dbReference>
<dbReference type="GO" id="GO:0005634">
    <property type="term" value="C:nucleus"/>
    <property type="evidence" value="ECO:0007669"/>
    <property type="project" value="UniProtKB-SubCell"/>
</dbReference>
<keyword evidence="18" id="KW-1185">Reference proteome</keyword>
<evidence type="ECO:0000256" key="1">
    <source>
        <dbReference type="ARBA" id="ARBA00000707"/>
    </source>
</evidence>
<dbReference type="EC" id="3.4.19.12" evidence="4"/>
<dbReference type="Gene3D" id="3.10.20.90">
    <property type="entry name" value="Phosphatidylinositol 3-kinase Catalytic Subunit, Chain A, domain 1"/>
    <property type="match status" value="1"/>
</dbReference>
<evidence type="ECO:0000313" key="17">
    <source>
        <dbReference type="EMBL" id="TPX34008.1"/>
    </source>
</evidence>
<evidence type="ECO:0000256" key="12">
    <source>
        <dbReference type="ARBA" id="ARBA00023242"/>
    </source>
</evidence>
<dbReference type="GO" id="GO:0004843">
    <property type="term" value="F:cysteine-type deubiquitinase activity"/>
    <property type="evidence" value="ECO:0007669"/>
    <property type="project" value="UniProtKB-EC"/>
</dbReference>
<dbReference type="SUPFAM" id="SSF143791">
    <property type="entry name" value="DUSP-like"/>
    <property type="match status" value="1"/>
</dbReference>
<evidence type="ECO:0000313" key="18">
    <source>
        <dbReference type="Proteomes" id="UP000319731"/>
    </source>
</evidence>
<dbReference type="PANTHER" id="PTHR24006">
    <property type="entry name" value="UBIQUITIN CARBOXYL-TERMINAL HYDROLASE"/>
    <property type="match status" value="1"/>
</dbReference>
<feature type="domain" description="USP" evidence="15">
    <location>
        <begin position="181"/>
        <end position="504"/>
    </location>
</feature>
<dbReference type="SUPFAM" id="SSF90209">
    <property type="entry name" value="Ran binding protein zinc finger-like"/>
    <property type="match status" value="1"/>
</dbReference>
<keyword evidence="8" id="KW-0833">Ubl conjugation pathway</keyword>
<dbReference type="EMBL" id="QEAO01000016">
    <property type="protein sequence ID" value="TPX34008.1"/>
    <property type="molecule type" value="Genomic_DNA"/>
</dbReference>
<name>A0A507C3P3_9FUNG</name>
<evidence type="ECO:0000259" key="16">
    <source>
        <dbReference type="PROSITE" id="PS51283"/>
    </source>
</evidence>
<reference evidence="17 18" key="1">
    <citation type="journal article" date="2019" name="Sci. Rep.">
        <title>Comparative genomics of chytrid fungi reveal insights into the obligate biotrophic and pathogenic lifestyle of Synchytrium endobioticum.</title>
        <authorList>
            <person name="van de Vossenberg B.T.L.H."/>
            <person name="Warris S."/>
            <person name="Nguyen H.D.T."/>
            <person name="van Gent-Pelzer M.P.E."/>
            <person name="Joly D.L."/>
            <person name="van de Geest H.C."/>
            <person name="Bonants P.J.M."/>
            <person name="Smith D.S."/>
            <person name="Levesque C.A."/>
            <person name="van der Lee T.A.J."/>
        </authorList>
    </citation>
    <scope>NUCLEOTIDE SEQUENCE [LARGE SCALE GENOMIC DNA]</scope>
    <source>
        <strain evidence="17 18">JEL517</strain>
    </source>
</reference>
<dbReference type="CDD" id="cd01795">
    <property type="entry name" value="Ubl_USP48"/>
    <property type="match status" value="1"/>
</dbReference>
<evidence type="ECO:0000256" key="7">
    <source>
        <dbReference type="ARBA" id="ARBA00022771"/>
    </source>
</evidence>
<dbReference type="InterPro" id="IPR044743">
    <property type="entry name" value="Ubl_USP48"/>
</dbReference>
<keyword evidence="6" id="KW-0479">Metal-binding</keyword>
<evidence type="ECO:0000256" key="9">
    <source>
        <dbReference type="ARBA" id="ARBA00022801"/>
    </source>
</evidence>
<dbReference type="Pfam" id="PF06337">
    <property type="entry name" value="DUSP"/>
    <property type="match status" value="1"/>
</dbReference>
<evidence type="ECO:0000259" key="14">
    <source>
        <dbReference type="PROSITE" id="PS50053"/>
    </source>
</evidence>
<feature type="domain" description="Ubiquitin-like" evidence="14">
    <location>
        <begin position="1077"/>
        <end position="1149"/>
    </location>
</feature>
<keyword evidence="9" id="KW-0378">Hydrolase</keyword>
<evidence type="ECO:0000256" key="4">
    <source>
        <dbReference type="ARBA" id="ARBA00012759"/>
    </source>
</evidence>
<evidence type="ECO:0000259" key="15">
    <source>
        <dbReference type="PROSITE" id="PS50235"/>
    </source>
</evidence>
<dbReference type="PROSITE" id="PS51283">
    <property type="entry name" value="DUSP"/>
    <property type="match status" value="1"/>
</dbReference>
<dbReference type="PROSITE" id="PS01358">
    <property type="entry name" value="ZF_RANBP2_1"/>
    <property type="match status" value="1"/>
</dbReference>
<dbReference type="GO" id="GO:0006508">
    <property type="term" value="P:proteolysis"/>
    <property type="evidence" value="ECO:0007669"/>
    <property type="project" value="UniProtKB-KW"/>
</dbReference>
<dbReference type="GO" id="GO:0004197">
    <property type="term" value="F:cysteine-type endopeptidase activity"/>
    <property type="evidence" value="ECO:0007669"/>
    <property type="project" value="InterPro"/>
</dbReference>
<dbReference type="Gene3D" id="3.30.2230.10">
    <property type="entry name" value="DUSP-like"/>
    <property type="match status" value="1"/>
</dbReference>
<dbReference type="InterPro" id="IPR038765">
    <property type="entry name" value="Papain-like_cys_pep_sf"/>
</dbReference>
<gene>
    <name evidence="17" type="ORF">SmJEL517_g03247</name>
</gene>
<evidence type="ECO:0000256" key="13">
    <source>
        <dbReference type="SAM" id="MobiDB-lite"/>
    </source>
</evidence>
<dbReference type="InterPro" id="IPR018200">
    <property type="entry name" value="USP_CS"/>
</dbReference>
<dbReference type="InterPro" id="IPR001876">
    <property type="entry name" value="Znf_RanBP2"/>
</dbReference>
<dbReference type="SUPFAM" id="SSF54001">
    <property type="entry name" value="Cysteine proteinases"/>
    <property type="match status" value="1"/>
</dbReference>
<comment type="caution">
    <text evidence="17">The sequence shown here is derived from an EMBL/GenBank/DDBJ whole genome shotgun (WGS) entry which is preliminary data.</text>
</comment>
<evidence type="ECO:0000256" key="5">
    <source>
        <dbReference type="ARBA" id="ARBA00022670"/>
    </source>
</evidence>
<feature type="domain" description="DUSP" evidence="16">
    <location>
        <begin position="836"/>
        <end position="947"/>
    </location>
</feature>
<evidence type="ECO:0000256" key="10">
    <source>
        <dbReference type="ARBA" id="ARBA00022807"/>
    </source>
</evidence>
<proteinExistence type="inferred from homology"/>
<feature type="region of interest" description="Disordered" evidence="13">
    <location>
        <begin position="999"/>
        <end position="1085"/>
    </location>
</feature>
<keyword evidence="7" id="KW-0863">Zinc-finger</keyword>
<feature type="region of interest" description="Disordered" evidence="13">
    <location>
        <begin position="591"/>
        <end position="631"/>
    </location>
</feature>
<dbReference type="GO" id="GO:0016579">
    <property type="term" value="P:protein deubiquitination"/>
    <property type="evidence" value="ECO:0007669"/>
    <property type="project" value="InterPro"/>
</dbReference>
<keyword evidence="5" id="KW-0645">Protease</keyword>
<dbReference type="Pfam" id="PF00240">
    <property type="entry name" value="ubiquitin"/>
    <property type="match status" value="1"/>
</dbReference>
<dbReference type="InterPro" id="IPR028889">
    <property type="entry name" value="USP"/>
</dbReference>
<keyword evidence="11" id="KW-0862">Zinc</keyword>
<dbReference type="SUPFAM" id="SSF54236">
    <property type="entry name" value="Ubiquitin-like"/>
    <property type="match status" value="1"/>
</dbReference>
<evidence type="ECO:0000256" key="6">
    <source>
        <dbReference type="ARBA" id="ARBA00022723"/>
    </source>
</evidence>
<accession>A0A507C3P3</accession>
<comment type="subcellular location">
    <subcellularLocation>
        <location evidence="2">Nucleus</location>
    </subcellularLocation>
</comment>
<feature type="compositionally biased region" description="Low complexity" evidence="13">
    <location>
        <begin position="1041"/>
        <end position="1055"/>
    </location>
</feature>
<keyword evidence="12" id="KW-0539">Nucleus</keyword>
<comment type="catalytic activity">
    <reaction evidence="1">
        <text>Thiol-dependent hydrolysis of ester, thioester, amide, peptide and isopeptide bonds formed by the C-terminal Gly of ubiquitin (a 76-residue protein attached to proteins as an intracellular targeting signal).</text>
        <dbReference type="EC" id="3.4.19.12"/>
    </reaction>
</comment>
<dbReference type="InterPro" id="IPR001394">
    <property type="entry name" value="Peptidase_C19_UCH"/>
</dbReference>
<dbReference type="GO" id="GO:0008270">
    <property type="term" value="F:zinc ion binding"/>
    <property type="evidence" value="ECO:0007669"/>
    <property type="project" value="UniProtKB-KW"/>
</dbReference>